<reference evidence="1 2" key="1">
    <citation type="journal article" date="2001" name="Nucleic Acids Res.">
        <title>The complete genome sequence of the murine respiratory pathogen Mycoplasma pulmonis.</title>
        <authorList>
            <person name="Chambaud I."/>
            <person name="Heilig R."/>
            <person name="Ferris S."/>
            <person name="Barbe V."/>
            <person name="Samson D."/>
            <person name="Galisson F."/>
            <person name="Moszer I."/>
            <person name="Dybvig K."/>
            <person name="Wroblewski H."/>
            <person name="Viari A."/>
            <person name="Rocha E.P.C."/>
            <person name="Blanchard A."/>
        </authorList>
    </citation>
    <scope>NUCLEOTIDE SEQUENCE [LARGE SCALE GENOMIC DNA]</scope>
    <source>
        <strain evidence="1 2">UAB CTIP</strain>
    </source>
</reference>
<dbReference type="Proteomes" id="UP000000528">
    <property type="component" value="Chromosome"/>
</dbReference>
<name>Q98RD9_MYCPU</name>
<evidence type="ECO:0000313" key="1">
    <source>
        <dbReference type="EMBL" id="CAC13243.1"/>
    </source>
</evidence>
<dbReference type="PIR" id="F90520">
    <property type="entry name" value="F90520"/>
</dbReference>
<evidence type="ECO:0000313" key="2">
    <source>
        <dbReference type="Proteomes" id="UP000000528"/>
    </source>
</evidence>
<keyword evidence="2" id="KW-1185">Reference proteome</keyword>
<dbReference type="BioCyc" id="MPUL272635:G1GT6-72-MONOMER"/>
<sequence>MIFTNTKIFVFLKRKNSARLYRIFCDLIKIFHFKKIYKFLDWLIQSFKKEISRSKIKEIFQLKKYLKK</sequence>
<dbReference type="EMBL" id="AL445563">
    <property type="protein sequence ID" value="CAC13243.1"/>
    <property type="molecule type" value="Genomic_DNA"/>
</dbReference>
<gene>
    <name evidence="1" type="ordered locus">MYPU_0700</name>
</gene>
<protein>
    <submittedName>
        <fullName evidence="1">Uncharacterized protein</fullName>
    </submittedName>
</protein>
<dbReference type="HOGENOM" id="CLU_2789501_0_0_14"/>
<dbReference type="KEGG" id="mpu:MYPU_0700"/>
<accession>Q98RD9</accession>
<dbReference type="AlphaFoldDB" id="Q98RD9"/>
<proteinExistence type="predicted"/>
<organism evidence="2">
    <name type="scientific">Mycoplasmopsis pulmonis (strain UAB CTIP)</name>
    <name type="common">Mycoplasma pulmonis</name>
    <dbReference type="NCBI Taxonomy" id="272635"/>
    <lineage>
        <taxon>Bacteria</taxon>
        <taxon>Bacillati</taxon>
        <taxon>Mycoplasmatota</taxon>
        <taxon>Mycoplasmoidales</taxon>
        <taxon>Metamycoplasmataceae</taxon>
        <taxon>Mycoplasmopsis</taxon>
    </lineage>
</organism>